<dbReference type="SUPFAM" id="SSF55486">
    <property type="entry name" value="Metalloproteases ('zincins'), catalytic domain"/>
    <property type="match status" value="1"/>
</dbReference>
<dbReference type="GO" id="GO:0006508">
    <property type="term" value="P:proteolysis"/>
    <property type="evidence" value="ECO:0007669"/>
    <property type="project" value="UniProtKB-UniRule"/>
</dbReference>
<organism evidence="3 4">
    <name type="scientific">Candidatus Fimisoma avicola</name>
    <dbReference type="NCBI Taxonomy" id="2840826"/>
    <lineage>
        <taxon>Bacteria</taxon>
        <taxon>Bacillati</taxon>
        <taxon>Bacillota</taxon>
        <taxon>Clostridia</taxon>
        <taxon>Eubacteriales</taxon>
        <taxon>Candidatus Fimisoma</taxon>
    </lineage>
</organism>
<dbReference type="CDD" id="cd06460">
    <property type="entry name" value="M32_Taq"/>
    <property type="match status" value="1"/>
</dbReference>
<dbReference type="Gene3D" id="1.10.1370.30">
    <property type="match status" value="1"/>
</dbReference>
<dbReference type="InterPro" id="IPR001333">
    <property type="entry name" value="Peptidase_M32_Taq"/>
</dbReference>
<keyword evidence="1" id="KW-0645">Protease</keyword>
<dbReference type="PIRSF" id="PIRSF006615">
    <property type="entry name" value="Zn_crbxpep_Taq"/>
    <property type="match status" value="1"/>
</dbReference>
<evidence type="ECO:0000313" key="4">
    <source>
        <dbReference type="Proteomes" id="UP000824091"/>
    </source>
</evidence>
<comment type="catalytic activity">
    <reaction evidence="1">
        <text>Release of a C-terminal amino acid with broad specificity, except for -Pro.</text>
        <dbReference type="EC" id="3.4.17.19"/>
    </reaction>
</comment>
<keyword evidence="1 2" id="KW-0479">Metal-binding</keyword>
<comment type="caution">
    <text evidence="3">The sequence shown here is derived from an EMBL/GenBank/DDBJ whole genome shotgun (WGS) entry which is preliminary data.</text>
</comment>
<reference evidence="3" key="2">
    <citation type="journal article" date="2021" name="PeerJ">
        <title>Extensive microbial diversity within the chicken gut microbiome revealed by metagenomics and culture.</title>
        <authorList>
            <person name="Gilroy R."/>
            <person name="Ravi A."/>
            <person name="Getino M."/>
            <person name="Pursley I."/>
            <person name="Horton D.L."/>
            <person name="Alikhan N.F."/>
            <person name="Baker D."/>
            <person name="Gharbi K."/>
            <person name="Hall N."/>
            <person name="Watson M."/>
            <person name="Adriaenssens E.M."/>
            <person name="Foster-Nyarko E."/>
            <person name="Jarju S."/>
            <person name="Secka A."/>
            <person name="Antonio M."/>
            <person name="Oren A."/>
            <person name="Chaudhuri R.R."/>
            <person name="La Ragione R."/>
            <person name="Hildebrand F."/>
            <person name="Pallen M.J."/>
        </authorList>
    </citation>
    <scope>NUCLEOTIDE SEQUENCE</scope>
    <source>
        <strain evidence="3">11300</strain>
    </source>
</reference>
<keyword evidence="2" id="KW-0862">Zinc</keyword>
<dbReference type="GO" id="GO:0004181">
    <property type="term" value="F:metallocarboxypeptidase activity"/>
    <property type="evidence" value="ECO:0007669"/>
    <property type="project" value="UniProtKB-UniRule"/>
</dbReference>
<evidence type="ECO:0000256" key="2">
    <source>
        <dbReference type="PIRSR" id="PIRSR006615-1"/>
    </source>
</evidence>
<comment type="cofactor">
    <cofactor evidence="2">
        <name>Zn(2+)</name>
        <dbReference type="ChEBI" id="CHEBI:29105"/>
    </cofactor>
    <text evidence="2">Binds 1 zinc ion per subunit.</text>
</comment>
<keyword evidence="1 3" id="KW-0121">Carboxypeptidase</keyword>
<dbReference type="PANTHER" id="PTHR34217">
    <property type="entry name" value="METAL-DEPENDENT CARBOXYPEPTIDASE"/>
    <property type="match status" value="1"/>
</dbReference>
<dbReference type="Proteomes" id="UP000824091">
    <property type="component" value="Unassembled WGS sequence"/>
</dbReference>
<sequence length="515" mass="59058">MKKEEIYKENLSELKEMISRAEYLKYTLGSLIYWDKITYMPPKGIEYRTRVMAFLADEQYKILSAERFEDLVSYFDGNEANDEKVNAMIKRIKRNAFFSSSIPEEEYSRYIRLIAVSEQIWEKARNDNDFELFRPYLEEIFHTFKTFSSYWGGGDDPYDALMGYYEEGLTVKRIDQMVGQLKPFLTGLVSAIKDGRQDAAVKRPSAVNVNAGDQQLIWKIVLETMGFDFSAGRIDMGAHPTVLANSPSDVRIVNSYRENDMEFGLFNVLHSGGKGIYQQSIDEGLLGSFLAEAPSFAMEESIGRFYENIIGRSRGFVSKFRNELGVFLPAGSKLTAEQIYRDINLAKPSAIRIEADQFTYLLHIIIRYEIEKDVINGRLAVGDIPAAWNDKYREYLGVAPENDREGVLQDIHWAGGYVGYFPSYIVACLGAVQIKAAMEKDLGDLDQLAETGRFDMIKNWLDEKIFRCGAIYSTRELIQKATGGPLEAEHYIDYLRKKFSEVYKFEIISNKEKEQ</sequence>
<dbReference type="EC" id="3.4.17.19" evidence="1"/>
<feature type="binding site" evidence="2">
    <location>
        <position position="300"/>
    </location>
    <ligand>
        <name>Zn(2+)</name>
        <dbReference type="ChEBI" id="CHEBI:29105"/>
        <note>catalytic</note>
    </ligand>
</feature>
<dbReference type="AlphaFoldDB" id="A0A9D1I2X0"/>
<accession>A0A9D1I2X0</accession>
<protein>
    <recommendedName>
        <fullName evidence="1">Metal-dependent carboxypeptidase</fullName>
        <ecNumber evidence="1">3.4.17.19</ecNumber>
    </recommendedName>
</protein>
<dbReference type="GO" id="GO:0046872">
    <property type="term" value="F:metal ion binding"/>
    <property type="evidence" value="ECO:0007669"/>
    <property type="project" value="UniProtKB-KW"/>
</dbReference>
<dbReference type="PANTHER" id="PTHR34217:SF1">
    <property type="entry name" value="CARBOXYPEPTIDASE 1"/>
    <property type="match status" value="1"/>
</dbReference>
<dbReference type="EMBL" id="DVMO01000036">
    <property type="protein sequence ID" value="HIU27199.1"/>
    <property type="molecule type" value="Genomic_DNA"/>
</dbReference>
<keyword evidence="1" id="KW-0378">Hydrolase</keyword>
<evidence type="ECO:0000313" key="3">
    <source>
        <dbReference type="EMBL" id="HIU27199.1"/>
    </source>
</evidence>
<dbReference type="Pfam" id="PF02074">
    <property type="entry name" value="Peptidase_M32"/>
    <property type="match status" value="1"/>
</dbReference>
<dbReference type="PRINTS" id="PR00998">
    <property type="entry name" value="CRBOXYPTASET"/>
</dbReference>
<proteinExistence type="inferred from homology"/>
<reference evidence="3" key="1">
    <citation type="submission" date="2020-10" db="EMBL/GenBank/DDBJ databases">
        <authorList>
            <person name="Gilroy R."/>
        </authorList>
    </citation>
    <scope>NUCLEOTIDE SEQUENCE</scope>
    <source>
        <strain evidence="3">11300</strain>
    </source>
</reference>
<keyword evidence="1" id="KW-0482">Metalloprotease</keyword>
<feature type="binding site" evidence="2">
    <location>
        <position position="270"/>
    </location>
    <ligand>
        <name>Zn(2+)</name>
        <dbReference type="ChEBI" id="CHEBI:29105"/>
        <note>catalytic</note>
    </ligand>
</feature>
<comment type="similarity">
    <text evidence="1">Belongs to the peptidase M32 family.</text>
</comment>
<evidence type="ECO:0000256" key="1">
    <source>
        <dbReference type="PIRNR" id="PIRNR006615"/>
    </source>
</evidence>
<comment type="function">
    <text evidence="1">Broad specificity carboxypetidase that releases amino acids sequentially from the C-terminus, including neutral, aromatic, polar and basic residues.</text>
</comment>
<dbReference type="PROSITE" id="PS52034">
    <property type="entry name" value="PEPTIDASE_M32"/>
    <property type="match status" value="1"/>
</dbReference>
<gene>
    <name evidence="3" type="ORF">IAD16_02305</name>
</gene>
<name>A0A9D1I2X0_9FIRM</name>